<gene>
    <name evidence="3" type="ORF">Sango_1906200</name>
</gene>
<keyword evidence="4" id="KW-1185">Reference proteome</keyword>
<name>A0AAE2BQT1_9LAMI</name>
<dbReference type="Pfam" id="PF10551">
    <property type="entry name" value="MULE"/>
    <property type="match status" value="1"/>
</dbReference>
<reference evidence="3" key="2">
    <citation type="journal article" date="2024" name="Plant">
        <title>Genomic evolution and insights into agronomic trait innovations of Sesamum species.</title>
        <authorList>
            <person name="Miao H."/>
            <person name="Wang L."/>
            <person name="Qu L."/>
            <person name="Liu H."/>
            <person name="Sun Y."/>
            <person name="Le M."/>
            <person name="Wang Q."/>
            <person name="Wei S."/>
            <person name="Zheng Y."/>
            <person name="Lin W."/>
            <person name="Duan Y."/>
            <person name="Cao H."/>
            <person name="Xiong S."/>
            <person name="Wang X."/>
            <person name="Wei L."/>
            <person name="Li C."/>
            <person name="Ma Q."/>
            <person name="Ju M."/>
            <person name="Zhao R."/>
            <person name="Li G."/>
            <person name="Mu C."/>
            <person name="Tian Q."/>
            <person name="Mei H."/>
            <person name="Zhang T."/>
            <person name="Gao T."/>
            <person name="Zhang H."/>
        </authorList>
    </citation>
    <scope>NUCLEOTIDE SEQUENCE</scope>
    <source>
        <strain evidence="3">K16</strain>
    </source>
</reference>
<dbReference type="EMBL" id="JACGWL010000010">
    <property type="protein sequence ID" value="KAK4394354.1"/>
    <property type="molecule type" value="Genomic_DNA"/>
</dbReference>
<evidence type="ECO:0000313" key="3">
    <source>
        <dbReference type="EMBL" id="KAK4394354.1"/>
    </source>
</evidence>
<feature type="domain" description="MULE transposase" evidence="2">
    <location>
        <begin position="3"/>
        <end position="63"/>
    </location>
</feature>
<organism evidence="3 4">
    <name type="scientific">Sesamum angolense</name>
    <dbReference type="NCBI Taxonomy" id="2727404"/>
    <lineage>
        <taxon>Eukaryota</taxon>
        <taxon>Viridiplantae</taxon>
        <taxon>Streptophyta</taxon>
        <taxon>Embryophyta</taxon>
        <taxon>Tracheophyta</taxon>
        <taxon>Spermatophyta</taxon>
        <taxon>Magnoliopsida</taxon>
        <taxon>eudicotyledons</taxon>
        <taxon>Gunneridae</taxon>
        <taxon>Pentapetalae</taxon>
        <taxon>asterids</taxon>
        <taxon>lamiids</taxon>
        <taxon>Lamiales</taxon>
        <taxon>Pedaliaceae</taxon>
        <taxon>Sesamum</taxon>
    </lineage>
</organism>
<dbReference type="Proteomes" id="UP001289374">
    <property type="component" value="Unassembled WGS sequence"/>
</dbReference>
<dbReference type="AlphaFoldDB" id="A0AAE2BQT1"/>
<evidence type="ECO:0000259" key="2">
    <source>
        <dbReference type="Pfam" id="PF10551"/>
    </source>
</evidence>
<evidence type="ECO:0000313" key="4">
    <source>
        <dbReference type="Proteomes" id="UP001289374"/>
    </source>
</evidence>
<evidence type="ECO:0000256" key="1">
    <source>
        <dbReference type="SAM" id="MobiDB-lite"/>
    </source>
</evidence>
<dbReference type="InterPro" id="IPR018289">
    <property type="entry name" value="MULE_transposase_dom"/>
</dbReference>
<dbReference type="PANTHER" id="PTHR31973">
    <property type="entry name" value="POLYPROTEIN, PUTATIVE-RELATED"/>
    <property type="match status" value="1"/>
</dbReference>
<comment type="caution">
    <text evidence="3">The sequence shown here is derived from an EMBL/GenBank/DDBJ whole genome shotgun (WGS) entry which is preliminary data.</text>
</comment>
<dbReference type="PANTHER" id="PTHR31973:SF195">
    <property type="entry name" value="MUDR FAMILY TRANSPOSASE"/>
    <property type="match status" value="1"/>
</dbReference>
<sequence>MLIAAVMDGNEQVLPLAFAIVDEETYPSWKWFLQQLSRHVTRGRRGMCLISDSHAGIIKAVREGSDFVSPHGVHRSRRSLQGARMDMGSTPMLSKLPIENAHASSGINLASLVLMLKKYASEDYWDDPNFQLVYDPTIPISTPPGRNLTIRIHNEMDWRQTQESKKPNNKEILQYKKIYEIQGLLLYWKFYKNMGRISLAGTMRGVLLPVVAIDANNNFFPIYLVVRQANKVSKEKSLPQMGNPSESAPPTPQK</sequence>
<protein>
    <recommendedName>
        <fullName evidence="2">MULE transposase domain-containing protein</fullName>
    </recommendedName>
</protein>
<proteinExistence type="predicted"/>
<feature type="region of interest" description="Disordered" evidence="1">
    <location>
        <begin position="234"/>
        <end position="254"/>
    </location>
</feature>
<reference evidence="3" key="1">
    <citation type="submission" date="2020-06" db="EMBL/GenBank/DDBJ databases">
        <authorList>
            <person name="Li T."/>
            <person name="Hu X."/>
            <person name="Zhang T."/>
            <person name="Song X."/>
            <person name="Zhang H."/>
            <person name="Dai N."/>
            <person name="Sheng W."/>
            <person name="Hou X."/>
            <person name="Wei L."/>
        </authorList>
    </citation>
    <scope>NUCLEOTIDE SEQUENCE</scope>
    <source>
        <strain evidence="3">K16</strain>
        <tissue evidence="3">Leaf</tissue>
    </source>
</reference>
<accession>A0AAE2BQT1</accession>